<dbReference type="InterPro" id="IPR050250">
    <property type="entry name" value="Macrolide_Exporter_MacB"/>
</dbReference>
<feature type="transmembrane region" description="Helical" evidence="6">
    <location>
        <begin position="669"/>
        <end position="693"/>
    </location>
</feature>
<accession>A0A556MKZ7</accession>
<sequence length="792" mass="88958">MIKNFFKIAYRNLWRSKGFSVINVTGLAIGMAAAILIILWIQNELSFDGFHVNKDRIYQVWSRATYNGETGTSNHVSAPLARAAEKEVSEIERAVRAKRISGLLFSVGEKKLTLSGGLVDTGFLQMFTYPMLKGDPKTALNDAHSIVLTQKMAQSLFGDEDPMGKTVKVDNKDNMLVTGVLKDMPYNTRFYYDYLVPWSYIKVEKAQDLGWNDNSEPTFVMLKKNTGFASASAKLRPLREHYNSDAKQLHWEYFLYPMERWRLYSSFTNGVEDGNGRSKTVNLFGIIALFILLIACINFMNLSTARSEKRAKEVGIRKVVGARKASLIGQFIGESVFMALLAGIIAVIIVLVSLPAYNRFTENELYINFGSIYTWLTFFGFILFTGVLAGSYPAFFLSSFQPVKVLKGTFKKINALVTPRKALVVVQFTFAIVLIICTIVIKQQIDYARNRETGYNRDHVVYHFMTGDIPKNYDLIKNELLSQGVATSVTKTNSPITERWSDGGGQMWEGKDPNDRTSFARYLADEGLGKTVGLQFVKGRDFDLKQYPTDSSGLIVNESALRVLKFKDPIGKKVSDLGVDWHIVGVIKDFILTSPYEPIQPLLICGAKSSFLTFNIVQMKFNGKNSTADNLKRAETIFKKYNPQYPFDFKFVDEEYAKKFEDEQRLGTMAALFAGLAIFISCLGLFGLAAYMAENRIKEIGVRKVLGASVARITTLLSKELIALVIISFIIAAPIAYWGMSKWLLDYSYRVSINWWVFALAGTLSIIIALITVSYQAIKAALANPVKNLRAE</sequence>
<keyword evidence="10" id="KW-1185">Reference proteome</keyword>
<evidence type="ECO:0000256" key="1">
    <source>
        <dbReference type="ARBA" id="ARBA00004651"/>
    </source>
</evidence>
<dbReference type="GO" id="GO:0005886">
    <property type="term" value="C:plasma membrane"/>
    <property type="evidence" value="ECO:0007669"/>
    <property type="project" value="UniProtKB-SubCell"/>
</dbReference>
<feature type="transmembrane region" description="Helical" evidence="6">
    <location>
        <begin position="283"/>
        <end position="304"/>
    </location>
</feature>
<name>A0A556MKZ7_9SPHI</name>
<evidence type="ECO:0000256" key="2">
    <source>
        <dbReference type="ARBA" id="ARBA00022475"/>
    </source>
</evidence>
<feature type="transmembrane region" description="Helical" evidence="6">
    <location>
        <begin position="421"/>
        <end position="441"/>
    </location>
</feature>
<feature type="domain" description="MacB-like periplasmic core" evidence="8">
    <location>
        <begin position="20"/>
        <end position="237"/>
    </location>
</feature>
<dbReference type="OrthoDB" id="1451596at2"/>
<gene>
    <name evidence="9" type="ORF">FO440_12630</name>
</gene>
<dbReference type="Pfam" id="PF02687">
    <property type="entry name" value="FtsX"/>
    <property type="match status" value="2"/>
</dbReference>
<keyword evidence="5 6" id="KW-0472">Membrane</keyword>
<dbReference type="Proteomes" id="UP000318733">
    <property type="component" value="Unassembled WGS sequence"/>
</dbReference>
<feature type="transmembrane region" description="Helical" evidence="6">
    <location>
        <begin position="755"/>
        <end position="778"/>
    </location>
</feature>
<dbReference type="GO" id="GO:0022857">
    <property type="term" value="F:transmembrane transporter activity"/>
    <property type="evidence" value="ECO:0007669"/>
    <property type="project" value="TreeGrafter"/>
</dbReference>
<feature type="transmembrane region" description="Helical" evidence="6">
    <location>
        <begin position="372"/>
        <end position="400"/>
    </location>
</feature>
<evidence type="ECO:0000313" key="9">
    <source>
        <dbReference type="EMBL" id="TSJ40590.1"/>
    </source>
</evidence>
<comment type="caution">
    <text evidence="9">The sequence shown here is derived from an EMBL/GenBank/DDBJ whole genome shotgun (WGS) entry which is preliminary data.</text>
</comment>
<keyword evidence="3 6" id="KW-0812">Transmembrane</keyword>
<dbReference type="InterPro" id="IPR025857">
    <property type="entry name" value="MacB_PCD"/>
</dbReference>
<proteinExistence type="predicted"/>
<feature type="transmembrane region" description="Helical" evidence="6">
    <location>
        <begin position="721"/>
        <end position="740"/>
    </location>
</feature>
<comment type="subcellular location">
    <subcellularLocation>
        <location evidence="1">Cell membrane</location>
        <topology evidence="1">Multi-pass membrane protein</topology>
    </subcellularLocation>
</comment>
<reference evidence="9 10" key="1">
    <citation type="submission" date="2019-07" db="EMBL/GenBank/DDBJ databases">
        <authorList>
            <person name="Huq M.A."/>
        </authorList>
    </citation>
    <scope>NUCLEOTIDE SEQUENCE [LARGE SCALE GENOMIC DNA]</scope>
    <source>
        <strain evidence="9 10">MAH-19</strain>
    </source>
</reference>
<evidence type="ECO:0000313" key="10">
    <source>
        <dbReference type="Proteomes" id="UP000318733"/>
    </source>
</evidence>
<dbReference type="EMBL" id="VLPK01000002">
    <property type="protein sequence ID" value="TSJ40590.1"/>
    <property type="molecule type" value="Genomic_DNA"/>
</dbReference>
<evidence type="ECO:0000259" key="7">
    <source>
        <dbReference type="Pfam" id="PF02687"/>
    </source>
</evidence>
<keyword evidence="2" id="KW-1003">Cell membrane</keyword>
<evidence type="ECO:0000259" key="8">
    <source>
        <dbReference type="Pfam" id="PF12704"/>
    </source>
</evidence>
<feature type="domain" description="ABC3 transporter permease C-terminal" evidence="7">
    <location>
        <begin position="286"/>
        <end position="402"/>
    </location>
</feature>
<protein>
    <submittedName>
        <fullName evidence="9">FtsX-like permease family protein</fullName>
    </submittedName>
</protein>
<dbReference type="PANTHER" id="PTHR30572">
    <property type="entry name" value="MEMBRANE COMPONENT OF TRANSPORTER-RELATED"/>
    <property type="match status" value="1"/>
</dbReference>
<feature type="domain" description="ABC3 transporter permease C-terminal" evidence="7">
    <location>
        <begin position="672"/>
        <end position="782"/>
    </location>
</feature>
<feature type="transmembrane region" description="Helical" evidence="6">
    <location>
        <begin position="325"/>
        <end position="352"/>
    </location>
</feature>
<dbReference type="AlphaFoldDB" id="A0A556MKZ7"/>
<dbReference type="PANTHER" id="PTHR30572:SF18">
    <property type="entry name" value="ABC-TYPE MACROLIDE FAMILY EXPORT SYSTEM PERMEASE COMPONENT 2"/>
    <property type="match status" value="1"/>
</dbReference>
<evidence type="ECO:0000256" key="6">
    <source>
        <dbReference type="SAM" id="Phobius"/>
    </source>
</evidence>
<evidence type="ECO:0000256" key="4">
    <source>
        <dbReference type="ARBA" id="ARBA00022989"/>
    </source>
</evidence>
<evidence type="ECO:0000256" key="5">
    <source>
        <dbReference type="ARBA" id="ARBA00023136"/>
    </source>
</evidence>
<keyword evidence="4 6" id="KW-1133">Transmembrane helix</keyword>
<dbReference type="Pfam" id="PF12704">
    <property type="entry name" value="MacB_PCD"/>
    <property type="match status" value="1"/>
</dbReference>
<dbReference type="InterPro" id="IPR003838">
    <property type="entry name" value="ABC3_permease_C"/>
</dbReference>
<feature type="transmembrane region" description="Helical" evidence="6">
    <location>
        <begin position="21"/>
        <end position="41"/>
    </location>
</feature>
<organism evidence="9 10">
    <name type="scientific">Mucilaginibacter corticis</name>
    <dbReference type="NCBI Taxonomy" id="2597670"/>
    <lineage>
        <taxon>Bacteria</taxon>
        <taxon>Pseudomonadati</taxon>
        <taxon>Bacteroidota</taxon>
        <taxon>Sphingobacteriia</taxon>
        <taxon>Sphingobacteriales</taxon>
        <taxon>Sphingobacteriaceae</taxon>
        <taxon>Mucilaginibacter</taxon>
    </lineage>
</organism>
<evidence type="ECO:0000256" key="3">
    <source>
        <dbReference type="ARBA" id="ARBA00022692"/>
    </source>
</evidence>
<dbReference type="RefSeq" id="WP_144248629.1">
    <property type="nucleotide sequence ID" value="NZ_VLPK01000002.1"/>
</dbReference>